<sequence length="110" mass="12762">MTIMAYSLCLLSIFYMIYSLNKNRKDAFVLTPYKIDIKKLDFEKEKIIVKMLKIQYAQIAMAILTNMVIEVLSIVNGWDKNISLILGIILMIVVFSQVFIIKKRIKIILG</sequence>
<dbReference type="EMBL" id="CP117523">
    <property type="protein sequence ID" value="WWD83788.1"/>
    <property type="molecule type" value="Genomic_DNA"/>
</dbReference>
<evidence type="ECO:0000256" key="1">
    <source>
        <dbReference type="SAM" id="Phobius"/>
    </source>
</evidence>
<dbReference type="Proteomes" id="UP001348492">
    <property type="component" value="Chromosome"/>
</dbReference>
<keyword evidence="1" id="KW-0812">Transmembrane</keyword>
<keyword evidence="1" id="KW-0472">Membrane</keyword>
<feature type="transmembrane region" description="Helical" evidence="1">
    <location>
        <begin position="56"/>
        <end position="75"/>
    </location>
</feature>
<evidence type="ECO:0000313" key="2">
    <source>
        <dbReference type="EMBL" id="WWD83788.1"/>
    </source>
</evidence>
<name>A0ABZ2EW92_9FIRM</name>
<gene>
    <name evidence="2" type="ORF">TEGL_22020</name>
</gene>
<organism evidence="2 3">
    <name type="scientific">Terrisporobacter glycolicus ATCC 14880 = DSM 1288</name>
    <dbReference type="NCBI Taxonomy" id="1121315"/>
    <lineage>
        <taxon>Bacteria</taxon>
        <taxon>Bacillati</taxon>
        <taxon>Bacillota</taxon>
        <taxon>Clostridia</taxon>
        <taxon>Peptostreptococcales</taxon>
        <taxon>Peptostreptococcaceae</taxon>
        <taxon>Terrisporobacter</taxon>
    </lineage>
</organism>
<protein>
    <submittedName>
        <fullName evidence="2">Uncharacterized protein</fullName>
    </submittedName>
</protein>
<feature type="transmembrane region" description="Helical" evidence="1">
    <location>
        <begin position="81"/>
        <end position="101"/>
    </location>
</feature>
<reference evidence="2 3" key="1">
    <citation type="journal article" date="2023" name="PLoS ONE">
        <title>Genome-based metabolic and phylogenomic analysis of three Terrisporobacter species.</title>
        <authorList>
            <person name="Boer T."/>
            <person name="Bengelsdorf F.R."/>
            <person name="Bomeke M."/>
            <person name="Daniel R."/>
            <person name="Poehlein A."/>
        </authorList>
    </citation>
    <scope>NUCLEOTIDE SEQUENCE [LARGE SCALE GENOMIC DNA]</scope>
    <source>
        <strain evidence="2 3">DSM 1288</strain>
    </source>
</reference>
<accession>A0ABZ2EW92</accession>
<evidence type="ECO:0000313" key="3">
    <source>
        <dbReference type="Proteomes" id="UP001348492"/>
    </source>
</evidence>
<keyword evidence="1" id="KW-1133">Transmembrane helix</keyword>
<proteinExistence type="predicted"/>
<dbReference type="RefSeq" id="WP_018590743.1">
    <property type="nucleotide sequence ID" value="NZ_CP117523.1"/>
</dbReference>
<keyword evidence="3" id="KW-1185">Reference proteome</keyword>